<evidence type="ECO:0000313" key="5">
    <source>
        <dbReference type="Proteomes" id="UP000501991"/>
    </source>
</evidence>
<feature type="domain" description="Mop" evidence="3">
    <location>
        <begin position="2"/>
        <end position="68"/>
    </location>
</feature>
<proteinExistence type="predicted"/>
<dbReference type="EMBL" id="CP048836">
    <property type="protein sequence ID" value="QID19495.1"/>
    <property type="molecule type" value="Genomic_DNA"/>
</dbReference>
<dbReference type="AlphaFoldDB" id="A0A6C1B9H8"/>
<dbReference type="InterPro" id="IPR008995">
    <property type="entry name" value="Mo/tungstate-bd_C_term_dom"/>
</dbReference>
<name>A0A6C1B9H8_9RHOO</name>
<keyword evidence="5" id="KW-1185">Reference proteome</keyword>
<evidence type="ECO:0000259" key="3">
    <source>
        <dbReference type="PROSITE" id="PS51866"/>
    </source>
</evidence>
<dbReference type="KEGG" id="azq:G3580_18850"/>
<dbReference type="InterPro" id="IPR004606">
    <property type="entry name" value="Mop_domain"/>
</dbReference>
<dbReference type="InterPro" id="IPR005116">
    <property type="entry name" value="Transp-assoc_OB_typ1"/>
</dbReference>
<dbReference type="Pfam" id="PF03459">
    <property type="entry name" value="TOBE"/>
    <property type="match status" value="2"/>
</dbReference>
<gene>
    <name evidence="4" type="ORF">G3580_18850</name>
</gene>
<dbReference type="Proteomes" id="UP000501991">
    <property type="component" value="Chromosome"/>
</dbReference>
<dbReference type="SUPFAM" id="SSF50331">
    <property type="entry name" value="MOP-like"/>
    <property type="match status" value="2"/>
</dbReference>
<dbReference type="NCBIfam" id="TIGR00638">
    <property type="entry name" value="Mop"/>
    <property type="match status" value="2"/>
</dbReference>
<feature type="domain" description="Mop" evidence="3">
    <location>
        <begin position="82"/>
        <end position="148"/>
    </location>
</feature>
<dbReference type="InterPro" id="IPR051815">
    <property type="entry name" value="Molybdate_resp_trans_reg"/>
</dbReference>
<organism evidence="4 5">
    <name type="scientific">Nitrogeniibacter mangrovi</name>
    <dbReference type="NCBI Taxonomy" id="2016596"/>
    <lineage>
        <taxon>Bacteria</taxon>
        <taxon>Pseudomonadati</taxon>
        <taxon>Pseudomonadota</taxon>
        <taxon>Betaproteobacteria</taxon>
        <taxon>Rhodocyclales</taxon>
        <taxon>Zoogloeaceae</taxon>
        <taxon>Nitrogeniibacter</taxon>
    </lineage>
</organism>
<dbReference type="Gene3D" id="2.40.50.100">
    <property type="match status" value="2"/>
</dbReference>
<dbReference type="PROSITE" id="PS51866">
    <property type="entry name" value="MOP"/>
    <property type="match status" value="2"/>
</dbReference>
<reference evidence="4 5" key="1">
    <citation type="submission" date="2020-02" db="EMBL/GenBank/DDBJ databases">
        <title>Nitrogenibacter mangrovi gen. nov., sp. nov. isolated from mangrove sediment, a denitrifying betaproteobacterium.</title>
        <authorList>
            <person name="Liao H."/>
            <person name="Tian Y."/>
        </authorList>
    </citation>
    <scope>NUCLEOTIDE SEQUENCE [LARGE SCALE GENOMIC DNA]</scope>
    <source>
        <strain evidence="4 5">M9-3-2</strain>
    </source>
</reference>
<dbReference type="RefSeq" id="WP_173768158.1">
    <property type="nucleotide sequence ID" value="NZ_CP048836.1"/>
</dbReference>
<evidence type="ECO:0000256" key="2">
    <source>
        <dbReference type="PROSITE-ProRule" id="PRU01213"/>
    </source>
</evidence>
<dbReference type="GO" id="GO:0015689">
    <property type="term" value="P:molybdate ion transport"/>
    <property type="evidence" value="ECO:0007669"/>
    <property type="project" value="InterPro"/>
</dbReference>
<dbReference type="PANTHER" id="PTHR30432:SF1">
    <property type="entry name" value="DNA-BINDING TRANSCRIPTIONAL DUAL REGULATOR MODE"/>
    <property type="match status" value="1"/>
</dbReference>
<evidence type="ECO:0000313" key="4">
    <source>
        <dbReference type="EMBL" id="QID19495.1"/>
    </source>
</evidence>
<sequence length="151" mass="15515">MKISARNQFDGHVQALTRGPVNTEVVVDTREGDRLVAVVTTASVDALGLGDGTPVLAIVKAPWVVLARDDAALPDGPGLATGFSARNRLYGVVEQIEAGRVNTEVVLALPGGTQVCAVVSREAALALGLTPGMPACALIKASHVLLARLEG</sequence>
<protein>
    <submittedName>
        <fullName evidence="4">Transporter</fullName>
    </submittedName>
</protein>
<evidence type="ECO:0000256" key="1">
    <source>
        <dbReference type="ARBA" id="ARBA00022505"/>
    </source>
</evidence>
<dbReference type="PANTHER" id="PTHR30432">
    <property type="entry name" value="TRANSCRIPTIONAL REGULATOR MODE"/>
    <property type="match status" value="1"/>
</dbReference>
<keyword evidence="1 2" id="KW-0500">Molybdenum</keyword>
<accession>A0A6C1B9H8</accession>